<evidence type="ECO:0000256" key="3">
    <source>
        <dbReference type="SAM" id="Phobius"/>
    </source>
</evidence>
<dbReference type="Pfam" id="PF03816">
    <property type="entry name" value="LytR_cpsA_psr"/>
    <property type="match status" value="1"/>
</dbReference>
<keyword evidence="3" id="KW-0472">Membrane</keyword>
<feature type="region of interest" description="Disordered" evidence="2">
    <location>
        <begin position="357"/>
        <end position="413"/>
    </location>
</feature>
<comment type="similarity">
    <text evidence="1">Belongs to the LytR/CpsA/Psr (LCP) family.</text>
</comment>
<feature type="domain" description="Cell envelope-related transcriptional attenuator" evidence="4">
    <location>
        <begin position="110"/>
        <end position="274"/>
    </location>
</feature>
<feature type="compositionally biased region" description="Low complexity" evidence="2">
    <location>
        <begin position="367"/>
        <end position="386"/>
    </location>
</feature>
<name>A0A4Y3KHM9_9CELL</name>
<feature type="region of interest" description="Disordered" evidence="2">
    <location>
        <begin position="1"/>
        <end position="20"/>
    </location>
</feature>
<dbReference type="Proteomes" id="UP000320461">
    <property type="component" value="Unassembled WGS sequence"/>
</dbReference>
<feature type="transmembrane region" description="Helical" evidence="3">
    <location>
        <begin position="25"/>
        <end position="48"/>
    </location>
</feature>
<dbReference type="AlphaFoldDB" id="A0A4Y3KHM9"/>
<accession>A0A4Y3KHM9</accession>
<dbReference type="InterPro" id="IPR050922">
    <property type="entry name" value="LytR/CpsA/Psr_CW_biosynth"/>
</dbReference>
<dbReference type="InterPro" id="IPR004474">
    <property type="entry name" value="LytR_CpsA_psr"/>
</dbReference>
<reference evidence="5 6" key="1">
    <citation type="submission" date="2019-06" db="EMBL/GenBank/DDBJ databases">
        <title>Whole genome shotgun sequence of Cellulomonas gelida NBRC 3748.</title>
        <authorList>
            <person name="Hosoyama A."/>
            <person name="Uohara A."/>
            <person name="Ohji S."/>
            <person name="Ichikawa N."/>
        </authorList>
    </citation>
    <scope>NUCLEOTIDE SEQUENCE [LARGE SCALE GENOMIC DNA]</scope>
    <source>
        <strain evidence="5 6">NBRC 3748</strain>
    </source>
</reference>
<evidence type="ECO:0000313" key="6">
    <source>
        <dbReference type="Proteomes" id="UP000320461"/>
    </source>
</evidence>
<dbReference type="PANTHER" id="PTHR33392:SF6">
    <property type="entry name" value="POLYISOPRENYL-TEICHOIC ACID--PEPTIDOGLYCAN TEICHOIC ACID TRANSFERASE TAGU"/>
    <property type="match status" value="1"/>
</dbReference>
<dbReference type="NCBIfam" id="TIGR00350">
    <property type="entry name" value="lytR_cpsA_psr"/>
    <property type="match status" value="1"/>
</dbReference>
<evidence type="ECO:0000259" key="4">
    <source>
        <dbReference type="Pfam" id="PF03816"/>
    </source>
</evidence>
<evidence type="ECO:0000256" key="1">
    <source>
        <dbReference type="ARBA" id="ARBA00006068"/>
    </source>
</evidence>
<dbReference type="PANTHER" id="PTHR33392">
    <property type="entry name" value="POLYISOPRENYL-TEICHOIC ACID--PEPTIDOGLYCAN TEICHOIC ACID TRANSFERASE TAGU"/>
    <property type="match status" value="1"/>
</dbReference>
<organism evidence="5 6">
    <name type="scientific">Cellulomonas gelida</name>
    <dbReference type="NCBI Taxonomy" id="1712"/>
    <lineage>
        <taxon>Bacteria</taxon>
        <taxon>Bacillati</taxon>
        <taxon>Actinomycetota</taxon>
        <taxon>Actinomycetes</taxon>
        <taxon>Micrococcales</taxon>
        <taxon>Cellulomonadaceae</taxon>
        <taxon>Cellulomonas</taxon>
    </lineage>
</organism>
<gene>
    <name evidence="5" type="ORF">CGE01nite_07730</name>
</gene>
<keyword evidence="6" id="KW-1185">Reference proteome</keyword>
<evidence type="ECO:0000256" key="2">
    <source>
        <dbReference type="SAM" id="MobiDB-lite"/>
    </source>
</evidence>
<keyword evidence="3" id="KW-0812">Transmembrane</keyword>
<keyword evidence="3" id="KW-1133">Transmembrane helix</keyword>
<sequence length="413" mass="43711">MPVRHMSAERPANARHARHHRSGRILQSVALVTVAILAFGGTAAYSVYARLNGNIDHVDVSGLLGPRPTQTPQAGADPNAGKAVNILLLGSDSREGENGAIGGRVAGGMRSDTAIVMHISADRSRVEMVSIPRDSLVEIPTCKTTNGDTSSSGRAMFNEAFARGWDKGLDLASAAACTWRTVEATTGVTIHDFVLVDFAGFQTMVDAIGGVDMCIPTDMDDKKARLHVEAGNRHLDGKTALAYARSRHSQAGDGSDIARIGNQQRLLAAMASQTLSKNVLTDWTDLLGLLNAATKSVTTSMSTSDLAGLAYSARGIRTGNITFMTIPWGAAPENKNRVVWTSEADVIWSNIAGDIPMLRGTDDDRGTQPTKEPTKAATKGPTATADPSKEPTAKATRKAGRESFTLDDDTGKC</sequence>
<dbReference type="RefSeq" id="WP_229747390.1">
    <property type="nucleotide sequence ID" value="NZ_BJLQ01000005.1"/>
</dbReference>
<proteinExistence type="inferred from homology"/>
<comment type="caution">
    <text evidence="5">The sequence shown here is derived from an EMBL/GenBank/DDBJ whole genome shotgun (WGS) entry which is preliminary data.</text>
</comment>
<protein>
    <recommendedName>
        <fullName evidence="4">Cell envelope-related transcriptional attenuator domain-containing protein</fullName>
    </recommendedName>
</protein>
<dbReference type="EMBL" id="BJLQ01000005">
    <property type="protein sequence ID" value="GEA83522.1"/>
    <property type="molecule type" value="Genomic_DNA"/>
</dbReference>
<evidence type="ECO:0000313" key="5">
    <source>
        <dbReference type="EMBL" id="GEA83522.1"/>
    </source>
</evidence>
<dbReference type="Gene3D" id="3.40.630.190">
    <property type="entry name" value="LCP protein"/>
    <property type="match status" value="1"/>
</dbReference>